<dbReference type="AlphaFoldDB" id="W7EVF3"/>
<dbReference type="GeneID" id="26260251"/>
<evidence type="ECO:0000313" key="2">
    <source>
        <dbReference type="EMBL" id="EUN28017.1"/>
    </source>
</evidence>
<sequence length="67" mass="8022">PPTYRLPETPRKPFTPREYQHTELKHPPTQPPIPHFELYPPPHLHFSLHNSITSKKQKKKMISHRKP</sequence>
<accession>W7EVF3</accession>
<feature type="compositionally biased region" description="Pro residues" evidence="1">
    <location>
        <begin position="28"/>
        <end position="43"/>
    </location>
</feature>
<dbReference type="HOGENOM" id="CLU_2819379_0_0_1"/>
<proteinExistence type="predicted"/>
<feature type="region of interest" description="Disordered" evidence="1">
    <location>
        <begin position="1"/>
        <end position="67"/>
    </location>
</feature>
<feature type="compositionally biased region" description="Basic residues" evidence="1">
    <location>
        <begin position="55"/>
        <end position="67"/>
    </location>
</feature>
<keyword evidence="3" id="KW-1185">Reference proteome</keyword>
<evidence type="ECO:0000313" key="3">
    <source>
        <dbReference type="Proteomes" id="UP000054337"/>
    </source>
</evidence>
<dbReference type="RefSeq" id="XP_014557618.1">
    <property type="nucleotide sequence ID" value="XM_014702132.1"/>
</dbReference>
<gene>
    <name evidence="2" type="ORF">COCVIDRAFT_96653</name>
</gene>
<feature type="non-terminal residue" evidence="2">
    <location>
        <position position="1"/>
    </location>
</feature>
<organism evidence="2 3">
    <name type="scientific">Bipolaris victoriae (strain FI3)</name>
    <name type="common">Victoria blight of oats agent</name>
    <name type="synonym">Cochliobolus victoriae</name>
    <dbReference type="NCBI Taxonomy" id="930091"/>
    <lineage>
        <taxon>Eukaryota</taxon>
        <taxon>Fungi</taxon>
        <taxon>Dikarya</taxon>
        <taxon>Ascomycota</taxon>
        <taxon>Pezizomycotina</taxon>
        <taxon>Dothideomycetes</taxon>
        <taxon>Pleosporomycetidae</taxon>
        <taxon>Pleosporales</taxon>
        <taxon>Pleosporineae</taxon>
        <taxon>Pleosporaceae</taxon>
        <taxon>Bipolaris</taxon>
    </lineage>
</organism>
<dbReference type="EMBL" id="KI968724">
    <property type="protein sequence ID" value="EUN28017.1"/>
    <property type="molecule type" value="Genomic_DNA"/>
</dbReference>
<reference evidence="2 3" key="1">
    <citation type="journal article" date="2013" name="PLoS Genet.">
        <title>Comparative genome structure, secondary metabolite, and effector coding capacity across Cochliobolus pathogens.</title>
        <authorList>
            <person name="Condon B.J."/>
            <person name="Leng Y."/>
            <person name="Wu D."/>
            <person name="Bushley K.E."/>
            <person name="Ohm R.A."/>
            <person name="Otillar R."/>
            <person name="Martin J."/>
            <person name="Schackwitz W."/>
            <person name="Grimwood J."/>
            <person name="MohdZainudin N."/>
            <person name="Xue C."/>
            <person name="Wang R."/>
            <person name="Manning V.A."/>
            <person name="Dhillon B."/>
            <person name="Tu Z.J."/>
            <person name="Steffenson B.J."/>
            <person name="Salamov A."/>
            <person name="Sun H."/>
            <person name="Lowry S."/>
            <person name="LaButti K."/>
            <person name="Han J."/>
            <person name="Copeland A."/>
            <person name="Lindquist E."/>
            <person name="Barry K."/>
            <person name="Schmutz J."/>
            <person name="Baker S.E."/>
            <person name="Ciuffetti L.M."/>
            <person name="Grigoriev I.V."/>
            <person name="Zhong S."/>
            <person name="Turgeon B.G."/>
        </authorList>
    </citation>
    <scope>NUCLEOTIDE SEQUENCE [LARGE SCALE GENOMIC DNA]</scope>
    <source>
        <strain evidence="2 3">FI3</strain>
    </source>
</reference>
<dbReference type="Proteomes" id="UP000054337">
    <property type="component" value="Unassembled WGS sequence"/>
</dbReference>
<name>W7EVF3_BIPV3</name>
<protein>
    <submittedName>
        <fullName evidence="2">Uncharacterized protein</fullName>
    </submittedName>
</protein>
<evidence type="ECO:0000256" key="1">
    <source>
        <dbReference type="SAM" id="MobiDB-lite"/>
    </source>
</evidence>